<evidence type="ECO:0000313" key="1">
    <source>
        <dbReference type="EMBL" id="CAE7584307.1"/>
    </source>
</evidence>
<protein>
    <submittedName>
        <fullName evidence="1">Uncharacterized protein</fullName>
    </submittedName>
</protein>
<dbReference type="AlphaFoldDB" id="A0A812UUS3"/>
<reference evidence="1" key="1">
    <citation type="submission" date="2021-02" db="EMBL/GenBank/DDBJ databases">
        <authorList>
            <person name="Dougan E. K."/>
            <person name="Rhodes N."/>
            <person name="Thang M."/>
            <person name="Chan C."/>
        </authorList>
    </citation>
    <scope>NUCLEOTIDE SEQUENCE</scope>
</reference>
<name>A0A812UUS3_SYMPI</name>
<comment type="caution">
    <text evidence="1">The sequence shown here is derived from an EMBL/GenBank/DDBJ whole genome shotgun (WGS) entry which is preliminary data.</text>
</comment>
<feature type="non-terminal residue" evidence="1">
    <location>
        <position position="50"/>
    </location>
</feature>
<dbReference type="Proteomes" id="UP000649617">
    <property type="component" value="Unassembled WGS sequence"/>
</dbReference>
<sequence>VARPSSALKEDLEASERAYETVGLLPAKRTARRQGTGWQLDLLSSVWSAP</sequence>
<dbReference type="EMBL" id="CAJNIZ010038891">
    <property type="protein sequence ID" value="CAE7584307.1"/>
    <property type="molecule type" value="Genomic_DNA"/>
</dbReference>
<keyword evidence="2" id="KW-1185">Reference proteome</keyword>
<evidence type="ECO:0000313" key="2">
    <source>
        <dbReference type="Proteomes" id="UP000649617"/>
    </source>
</evidence>
<proteinExistence type="predicted"/>
<gene>
    <name evidence="1" type="ORF">SPIL2461_LOCUS15628</name>
</gene>
<organism evidence="1 2">
    <name type="scientific">Symbiodinium pilosum</name>
    <name type="common">Dinoflagellate</name>
    <dbReference type="NCBI Taxonomy" id="2952"/>
    <lineage>
        <taxon>Eukaryota</taxon>
        <taxon>Sar</taxon>
        <taxon>Alveolata</taxon>
        <taxon>Dinophyceae</taxon>
        <taxon>Suessiales</taxon>
        <taxon>Symbiodiniaceae</taxon>
        <taxon>Symbiodinium</taxon>
    </lineage>
</organism>
<accession>A0A812UUS3</accession>